<accession>A0A1I4SDE3</accession>
<dbReference type="RefSeq" id="WP_177217650.1">
    <property type="nucleotide sequence ID" value="NZ_FOUO01000015.1"/>
</dbReference>
<dbReference type="Proteomes" id="UP000199556">
    <property type="component" value="Unassembled WGS sequence"/>
</dbReference>
<gene>
    <name evidence="1" type="ORF">SAMN05421721_11540</name>
</gene>
<dbReference type="InterPro" id="IPR007434">
    <property type="entry name" value="FemAB-like"/>
</dbReference>
<evidence type="ECO:0000313" key="1">
    <source>
        <dbReference type="EMBL" id="SFM62340.1"/>
    </source>
</evidence>
<dbReference type="AlphaFoldDB" id="A0A1I4SDE3"/>
<organism evidence="1 2">
    <name type="scientific">Ectothiorhodospira mobilis</name>
    <dbReference type="NCBI Taxonomy" id="195064"/>
    <lineage>
        <taxon>Bacteria</taxon>
        <taxon>Pseudomonadati</taxon>
        <taxon>Pseudomonadota</taxon>
        <taxon>Gammaproteobacteria</taxon>
        <taxon>Chromatiales</taxon>
        <taxon>Ectothiorhodospiraceae</taxon>
        <taxon>Ectothiorhodospira</taxon>
    </lineage>
</organism>
<name>A0A1I4SDE3_ECTMO</name>
<dbReference type="PANTHER" id="PTHR47017">
    <property type="entry name" value="ACYL-COA"/>
    <property type="match status" value="1"/>
</dbReference>
<reference evidence="1 2" key="1">
    <citation type="submission" date="2016-10" db="EMBL/GenBank/DDBJ databases">
        <authorList>
            <person name="de Groot N.N."/>
        </authorList>
    </citation>
    <scope>NUCLEOTIDE SEQUENCE [LARGE SCALE GENOMIC DNA]</scope>
    <source>
        <strain evidence="1 2">DSM 4180</strain>
    </source>
</reference>
<dbReference type="InterPro" id="IPR016181">
    <property type="entry name" value="Acyl_CoA_acyltransferase"/>
</dbReference>
<dbReference type="Pfam" id="PF04339">
    <property type="entry name" value="FemAB_like"/>
    <property type="match status" value="1"/>
</dbReference>
<dbReference type="STRING" id="195064.SAMN05421721_11540"/>
<dbReference type="Gene3D" id="3.40.630.30">
    <property type="match status" value="1"/>
</dbReference>
<proteinExistence type="predicted"/>
<keyword evidence="2" id="KW-1185">Reference proteome</keyword>
<evidence type="ECO:0000313" key="2">
    <source>
        <dbReference type="Proteomes" id="UP000199556"/>
    </source>
</evidence>
<sequence>MAEIPAPLELSVRDRLDAISPKEWDRLGGEEDPFLSHAFLSALERHGCLGPAFGWYPRHLLLHERGGPLVAALPLYAKTNNYGEFVFDWTWEQAWRQAGLAYYPKLVSAVPYTPASGRRLLVHPERPAGPLRRTLVQQATAFAQAQGLSGLHWLFTDAADIRALEAEGLALRMGCQYHWHNRGYRDFEDFLDGFTSKRRKNVHRERRRVREQGIELRVLHGDETDPGHWRLFHELYENTFRRKGGIPTLTLPFFLETARTLGRRVVLILAESGERPVAAALCYRSRDTLYGRYWGCHEEHDGLHFEACYYQGIDYSLREGLARFEPGAQGEHKIGRGFLPTPTWSAHWIREPGLREAVAAYCREERAAMEARCDALMELSPFRGDS</sequence>
<dbReference type="SUPFAM" id="SSF55729">
    <property type="entry name" value="Acyl-CoA N-acyltransferases (Nat)"/>
    <property type="match status" value="1"/>
</dbReference>
<protein>
    <submittedName>
        <fullName evidence="1">Uncharacterized protein</fullName>
    </submittedName>
</protein>
<dbReference type="PANTHER" id="PTHR47017:SF1">
    <property type="entry name" value="ACYL-COA"/>
    <property type="match status" value="1"/>
</dbReference>
<dbReference type="EMBL" id="FOUO01000015">
    <property type="protein sequence ID" value="SFM62340.1"/>
    <property type="molecule type" value="Genomic_DNA"/>
</dbReference>